<reference evidence="3" key="1">
    <citation type="submission" date="2020-05" db="EMBL/GenBank/DDBJ databases">
        <authorList>
            <person name="Chiriac C."/>
            <person name="Salcher M."/>
            <person name="Ghai R."/>
            <person name="Kavagutti S V."/>
        </authorList>
    </citation>
    <scope>NUCLEOTIDE SEQUENCE</scope>
</reference>
<evidence type="ECO:0000313" key="3">
    <source>
        <dbReference type="EMBL" id="CAB5219038.1"/>
    </source>
</evidence>
<dbReference type="EMBL" id="LR796152">
    <property type="protein sequence ID" value="CAB4122025.1"/>
    <property type="molecule type" value="Genomic_DNA"/>
</dbReference>
<evidence type="ECO:0000313" key="2">
    <source>
        <dbReference type="EMBL" id="CAB4123689.1"/>
    </source>
</evidence>
<dbReference type="EMBL" id="LR796176">
    <property type="protein sequence ID" value="CAB4123689.1"/>
    <property type="molecule type" value="Genomic_DNA"/>
</dbReference>
<gene>
    <name evidence="3" type="ORF">UFOVP220_26</name>
    <name evidence="1" type="ORF">UFOVP26_62</name>
    <name evidence="2" type="ORF">UFOVP44_35</name>
</gene>
<dbReference type="EMBL" id="LR798268">
    <property type="protein sequence ID" value="CAB5219038.1"/>
    <property type="molecule type" value="Genomic_DNA"/>
</dbReference>
<accession>A0A6J7WQE3</accession>
<organism evidence="3">
    <name type="scientific">uncultured Caudovirales phage</name>
    <dbReference type="NCBI Taxonomy" id="2100421"/>
    <lineage>
        <taxon>Viruses</taxon>
        <taxon>Duplodnaviria</taxon>
        <taxon>Heunggongvirae</taxon>
        <taxon>Uroviricota</taxon>
        <taxon>Caudoviricetes</taxon>
        <taxon>Peduoviridae</taxon>
        <taxon>Maltschvirus</taxon>
        <taxon>Maltschvirus maltsch</taxon>
    </lineage>
</organism>
<sequence>MTTRTFPRTPRGFVQWCIDNGHGDVLVGKVEHDIRNIKSIANKYGYIWKNDPLSQPTNIQGTAMAIEELSDKSREDTEISKSPKLEVVKKAKDYVPAAVGSENWGSW</sequence>
<proteinExistence type="predicted"/>
<evidence type="ECO:0000313" key="1">
    <source>
        <dbReference type="EMBL" id="CAB4122025.1"/>
    </source>
</evidence>
<protein>
    <submittedName>
        <fullName evidence="3">Uncharacterized protein</fullName>
    </submittedName>
</protein>
<name>A0A6J7WQE3_9CAUD</name>